<keyword evidence="2" id="KW-1185">Reference proteome</keyword>
<organism evidence="1 2">
    <name type="scientific">Corynascus novoguineensis</name>
    <dbReference type="NCBI Taxonomy" id="1126955"/>
    <lineage>
        <taxon>Eukaryota</taxon>
        <taxon>Fungi</taxon>
        <taxon>Dikarya</taxon>
        <taxon>Ascomycota</taxon>
        <taxon>Pezizomycotina</taxon>
        <taxon>Sordariomycetes</taxon>
        <taxon>Sordariomycetidae</taxon>
        <taxon>Sordariales</taxon>
        <taxon>Chaetomiaceae</taxon>
        <taxon>Corynascus</taxon>
    </lineage>
</organism>
<sequence>MIGKDSSVVLGMTAHRSKHWTTPADSQVDATRLDSYQSALVATQRKHGRHGKQTFMMLYDYAFALRHNEMAQSALNSKSEDAIRRACELEVQCLKLAEDCRKRAEDLLAQVANPEYNLVTRAFVLSTELLAKIHVQNKNRLRLDLLENAIRRLQHGDEECKSWAAVLSQRSARSWGAFGDKKTCKEERKRTVHLRNQM</sequence>
<evidence type="ECO:0000313" key="1">
    <source>
        <dbReference type="EMBL" id="KAK4243781.1"/>
    </source>
</evidence>
<reference evidence="1" key="1">
    <citation type="journal article" date="2023" name="Mol. Phylogenet. Evol.">
        <title>Genome-scale phylogeny and comparative genomics of the fungal order Sordariales.</title>
        <authorList>
            <person name="Hensen N."/>
            <person name="Bonometti L."/>
            <person name="Westerberg I."/>
            <person name="Brannstrom I.O."/>
            <person name="Guillou S."/>
            <person name="Cros-Aarteil S."/>
            <person name="Calhoun S."/>
            <person name="Haridas S."/>
            <person name="Kuo A."/>
            <person name="Mondo S."/>
            <person name="Pangilinan J."/>
            <person name="Riley R."/>
            <person name="LaButti K."/>
            <person name="Andreopoulos B."/>
            <person name="Lipzen A."/>
            <person name="Chen C."/>
            <person name="Yan M."/>
            <person name="Daum C."/>
            <person name="Ng V."/>
            <person name="Clum A."/>
            <person name="Steindorff A."/>
            <person name="Ohm R.A."/>
            <person name="Martin F."/>
            <person name="Silar P."/>
            <person name="Natvig D.O."/>
            <person name="Lalanne C."/>
            <person name="Gautier V."/>
            <person name="Ament-Velasquez S.L."/>
            <person name="Kruys A."/>
            <person name="Hutchinson M.I."/>
            <person name="Powell A.J."/>
            <person name="Barry K."/>
            <person name="Miller A.N."/>
            <person name="Grigoriev I.V."/>
            <person name="Debuchy R."/>
            <person name="Gladieux P."/>
            <person name="Hiltunen Thoren M."/>
            <person name="Johannesson H."/>
        </authorList>
    </citation>
    <scope>NUCLEOTIDE SEQUENCE</scope>
    <source>
        <strain evidence="1">CBS 359.72</strain>
    </source>
</reference>
<comment type="caution">
    <text evidence="1">The sequence shown here is derived from an EMBL/GenBank/DDBJ whole genome shotgun (WGS) entry which is preliminary data.</text>
</comment>
<reference evidence="1" key="2">
    <citation type="submission" date="2023-05" db="EMBL/GenBank/DDBJ databases">
        <authorList>
            <consortium name="Lawrence Berkeley National Laboratory"/>
            <person name="Steindorff A."/>
            <person name="Hensen N."/>
            <person name="Bonometti L."/>
            <person name="Westerberg I."/>
            <person name="Brannstrom I.O."/>
            <person name="Guillou S."/>
            <person name="Cros-Aarteil S."/>
            <person name="Calhoun S."/>
            <person name="Haridas S."/>
            <person name="Kuo A."/>
            <person name="Mondo S."/>
            <person name="Pangilinan J."/>
            <person name="Riley R."/>
            <person name="Labutti K."/>
            <person name="Andreopoulos B."/>
            <person name="Lipzen A."/>
            <person name="Chen C."/>
            <person name="Yanf M."/>
            <person name="Daum C."/>
            <person name="Ng V."/>
            <person name="Clum A."/>
            <person name="Ohm R."/>
            <person name="Martin F."/>
            <person name="Silar P."/>
            <person name="Natvig D."/>
            <person name="Lalanne C."/>
            <person name="Gautier V."/>
            <person name="Ament-Velasquez S.L."/>
            <person name="Kruys A."/>
            <person name="Hutchinson M.I."/>
            <person name="Powell A.J."/>
            <person name="Barry K."/>
            <person name="Miller A.N."/>
            <person name="Grigoriev I.V."/>
            <person name="Debuchy R."/>
            <person name="Gladieux P."/>
            <person name="Thoren M.H."/>
            <person name="Johannesson H."/>
        </authorList>
    </citation>
    <scope>NUCLEOTIDE SEQUENCE</scope>
    <source>
        <strain evidence="1">CBS 359.72</strain>
    </source>
</reference>
<dbReference type="EMBL" id="MU857782">
    <property type="protein sequence ID" value="KAK4243781.1"/>
    <property type="molecule type" value="Genomic_DNA"/>
</dbReference>
<dbReference type="AlphaFoldDB" id="A0AAN7HBK2"/>
<evidence type="ECO:0000313" key="2">
    <source>
        <dbReference type="Proteomes" id="UP001303647"/>
    </source>
</evidence>
<dbReference type="Proteomes" id="UP001303647">
    <property type="component" value="Unassembled WGS sequence"/>
</dbReference>
<protein>
    <submittedName>
        <fullName evidence="1">Uncharacterized protein</fullName>
    </submittedName>
</protein>
<accession>A0AAN7HBK2</accession>
<gene>
    <name evidence="1" type="ORF">C7999DRAFT_35888</name>
</gene>
<name>A0AAN7HBK2_9PEZI</name>
<proteinExistence type="predicted"/>